<gene>
    <name evidence="6" type="ORF">Airi01_079310</name>
</gene>
<comment type="subcellular location">
    <subcellularLocation>
        <location evidence="1">Endomembrane system</location>
        <topology evidence="1">Multi-pass membrane protein</topology>
    </subcellularLocation>
</comment>
<keyword evidence="3" id="KW-1133">Transmembrane helix</keyword>
<proteinExistence type="predicted"/>
<evidence type="ECO:0000256" key="1">
    <source>
        <dbReference type="ARBA" id="ARBA00004127"/>
    </source>
</evidence>
<keyword evidence="2" id="KW-0812">Transmembrane</keyword>
<dbReference type="InterPro" id="IPR010652">
    <property type="entry name" value="DUF1232"/>
</dbReference>
<feature type="domain" description="DUF1232" evidence="5">
    <location>
        <begin position="64"/>
        <end position="99"/>
    </location>
</feature>
<keyword evidence="4" id="KW-0472">Membrane</keyword>
<dbReference type="GO" id="GO:0012505">
    <property type="term" value="C:endomembrane system"/>
    <property type="evidence" value="ECO:0007669"/>
    <property type="project" value="UniProtKB-SubCell"/>
</dbReference>
<evidence type="ECO:0000256" key="3">
    <source>
        <dbReference type="ARBA" id="ARBA00022989"/>
    </source>
</evidence>
<dbReference type="Proteomes" id="UP001165135">
    <property type="component" value="Unassembled WGS sequence"/>
</dbReference>
<evidence type="ECO:0000259" key="5">
    <source>
        <dbReference type="Pfam" id="PF06803"/>
    </source>
</evidence>
<organism evidence="6 7">
    <name type="scientific">Actinoallomurus iriomotensis</name>
    <dbReference type="NCBI Taxonomy" id="478107"/>
    <lineage>
        <taxon>Bacteria</taxon>
        <taxon>Bacillati</taxon>
        <taxon>Actinomycetota</taxon>
        <taxon>Actinomycetes</taxon>
        <taxon>Streptosporangiales</taxon>
        <taxon>Thermomonosporaceae</taxon>
        <taxon>Actinoallomurus</taxon>
    </lineage>
</organism>
<name>A0A9W6RQC7_9ACTN</name>
<evidence type="ECO:0000256" key="2">
    <source>
        <dbReference type="ARBA" id="ARBA00022692"/>
    </source>
</evidence>
<dbReference type="RefSeq" id="WP_285631482.1">
    <property type="nucleotide sequence ID" value="NZ_BSTJ01000012.1"/>
</dbReference>
<sequence length="152" mass="16601">MIWHMLLAVAAGLAVLWLAVIAALWAANGRLGPTLPREALRMLPDLVRLLKRLAGDPALPRGVRVRLWLLLAYLLNPIDLVPDFIPIIGYADDVIVVALALRSVIRHVGPQVIQAHWPGTEDGLAAVLRIAGVTRPYATEPPGAKSPRRRSR</sequence>
<protein>
    <recommendedName>
        <fullName evidence="5">DUF1232 domain-containing protein</fullName>
    </recommendedName>
</protein>
<evidence type="ECO:0000256" key="4">
    <source>
        <dbReference type="ARBA" id="ARBA00023136"/>
    </source>
</evidence>
<reference evidence="6" key="1">
    <citation type="submission" date="2023-03" db="EMBL/GenBank/DDBJ databases">
        <title>Actinoallomurus iriomotensis NBRC 103681.</title>
        <authorList>
            <person name="Ichikawa N."/>
            <person name="Sato H."/>
            <person name="Tonouchi N."/>
        </authorList>
    </citation>
    <scope>NUCLEOTIDE SEQUENCE</scope>
    <source>
        <strain evidence="6">NBRC 103681</strain>
    </source>
</reference>
<dbReference type="AlphaFoldDB" id="A0A9W6RQC7"/>
<dbReference type="Pfam" id="PF06803">
    <property type="entry name" value="DUF1232"/>
    <property type="match status" value="1"/>
</dbReference>
<dbReference type="EMBL" id="BSTJ01000012">
    <property type="protein sequence ID" value="GLY79664.1"/>
    <property type="molecule type" value="Genomic_DNA"/>
</dbReference>
<comment type="caution">
    <text evidence="6">The sequence shown here is derived from an EMBL/GenBank/DDBJ whole genome shotgun (WGS) entry which is preliminary data.</text>
</comment>
<evidence type="ECO:0000313" key="6">
    <source>
        <dbReference type="EMBL" id="GLY79664.1"/>
    </source>
</evidence>
<accession>A0A9W6RQC7</accession>
<evidence type="ECO:0000313" key="7">
    <source>
        <dbReference type="Proteomes" id="UP001165135"/>
    </source>
</evidence>